<dbReference type="PROSITE" id="PS50198">
    <property type="entry name" value="PPIC_PPIASE_2"/>
    <property type="match status" value="1"/>
</dbReference>
<evidence type="ECO:0000256" key="9">
    <source>
        <dbReference type="SAM" id="SignalP"/>
    </source>
</evidence>
<name>A0ABS4BK73_9HYPH</name>
<dbReference type="InterPro" id="IPR000297">
    <property type="entry name" value="PPIase_PpiC"/>
</dbReference>
<keyword evidence="5 8" id="KW-0697">Rotamase</keyword>
<evidence type="ECO:0000313" key="11">
    <source>
        <dbReference type="EMBL" id="MBP0617169.1"/>
    </source>
</evidence>
<keyword evidence="9" id="KW-0732">Signal</keyword>
<keyword evidence="12" id="KW-1185">Reference proteome</keyword>
<dbReference type="EC" id="5.2.1.8" evidence="3"/>
<comment type="similarity">
    <text evidence="2">Belongs to the PpiC/parvulin rotamase family.</text>
</comment>
<dbReference type="RefSeq" id="WP_209595667.1">
    <property type="nucleotide sequence ID" value="NZ_JAGJCF010000014.1"/>
</dbReference>
<evidence type="ECO:0000256" key="5">
    <source>
        <dbReference type="ARBA" id="ARBA00023110"/>
    </source>
</evidence>
<feature type="chain" id="PRO_5046427234" description="Parvulin-like PPIase" evidence="9">
    <location>
        <begin position="26"/>
        <end position="296"/>
    </location>
</feature>
<dbReference type="InterPro" id="IPR050245">
    <property type="entry name" value="PrsA_foldase"/>
</dbReference>
<evidence type="ECO:0000256" key="8">
    <source>
        <dbReference type="PROSITE-ProRule" id="PRU00278"/>
    </source>
</evidence>
<dbReference type="PANTHER" id="PTHR47245">
    <property type="entry name" value="PEPTIDYLPROLYL ISOMERASE"/>
    <property type="match status" value="1"/>
</dbReference>
<dbReference type="InterPro" id="IPR027304">
    <property type="entry name" value="Trigger_fact/SurA_dom_sf"/>
</dbReference>
<dbReference type="Proteomes" id="UP000678276">
    <property type="component" value="Unassembled WGS sequence"/>
</dbReference>
<proteinExistence type="inferred from homology"/>
<organism evidence="11 12">
    <name type="scientific">Jiella mangrovi</name>
    <dbReference type="NCBI Taxonomy" id="2821407"/>
    <lineage>
        <taxon>Bacteria</taxon>
        <taxon>Pseudomonadati</taxon>
        <taxon>Pseudomonadota</taxon>
        <taxon>Alphaproteobacteria</taxon>
        <taxon>Hyphomicrobiales</taxon>
        <taxon>Aurantimonadaceae</taxon>
        <taxon>Jiella</taxon>
    </lineage>
</organism>
<comment type="catalytic activity">
    <reaction evidence="1">
        <text>[protein]-peptidylproline (omega=180) = [protein]-peptidylproline (omega=0)</text>
        <dbReference type="Rhea" id="RHEA:16237"/>
        <dbReference type="Rhea" id="RHEA-COMP:10747"/>
        <dbReference type="Rhea" id="RHEA-COMP:10748"/>
        <dbReference type="ChEBI" id="CHEBI:83833"/>
        <dbReference type="ChEBI" id="CHEBI:83834"/>
        <dbReference type="EC" id="5.2.1.8"/>
    </reaction>
</comment>
<dbReference type="EMBL" id="JAGJCF010000014">
    <property type="protein sequence ID" value="MBP0617169.1"/>
    <property type="molecule type" value="Genomic_DNA"/>
</dbReference>
<evidence type="ECO:0000256" key="3">
    <source>
        <dbReference type="ARBA" id="ARBA00013194"/>
    </source>
</evidence>
<evidence type="ECO:0000256" key="4">
    <source>
        <dbReference type="ARBA" id="ARBA00018370"/>
    </source>
</evidence>
<comment type="caution">
    <text evidence="11">The sequence shown here is derived from an EMBL/GenBank/DDBJ whole genome shotgun (WGS) entry which is preliminary data.</text>
</comment>
<dbReference type="InterPro" id="IPR023058">
    <property type="entry name" value="PPIase_PpiC_CS"/>
</dbReference>
<keyword evidence="8 11" id="KW-0413">Isomerase</keyword>
<sequence>MVRNLAVLLSAGALIAVSLAGPAAAADDTVIAKIGKTEVTEAELKAAEAELGPQFKQMAPDRRRFAVLSALIDIKALAAEAEKAKLQDDPEVSAQLEFERDRTLHNAYFAKKGVAEVSDKELKARYDKEIAAMPPRKEVHARHILLKTKEEAEAVIKALNDGADFDKLAKEKSTGPSGPDGGDLGFFSQGQMVPAFEKAAFALKPGEYTKEPVQTQFGWHVIEVVETRDAPAPTFDQVKDQLKQLVLREKYMAMVGKARQDLGVEYVDPKMKSQVEAIEKEIENGAPAEGSANTAN</sequence>
<dbReference type="InterPro" id="IPR046357">
    <property type="entry name" value="PPIase_dom_sf"/>
</dbReference>
<evidence type="ECO:0000256" key="2">
    <source>
        <dbReference type="ARBA" id="ARBA00007656"/>
    </source>
</evidence>
<dbReference type="GO" id="GO:0003755">
    <property type="term" value="F:peptidyl-prolyl cis-trans isomerase activity"/>
    <property type="evidence" value="ECO:0007669"/>
    <property type="project" value="UniProtKB-EC"/>
</dbReference>
<evidence type="ECO:0000256" key="7">
    <source>
        <dbReference type="ARBA" id="ARBA00031484"/>
    </source>
</evidence>
<feature type="signal peptide" evidence="9">
    <location>
        <begin position="1"/>
        <end position="25"/>
    </location>
</feature>
<dbReference type="Gene3D" id="3.10.50.40">
    <property type="match status" value="1"/>
</dbReference>
<dbReference type="PROSITE" id="PS01096">
    <property type="entry name" value="PPIC_PPIASE_1"/>
    <property type="match status" value="1"/>
</dbReference>
<dbReference type="Pfam" id="PF13616">
    <property type="entry name" value="Rotamase_3"/>
    <property type="match status" value="1"/>
</dbReference>
<gene>
    <name evidence="11" type="ORF">J6595_16405</name>
</gene>
<evidence type="ECO:0000313" key="12">
    <source>
        <dbReference type="Proteomes" id="UP000678276"/>
    </source>
</evidence>
<protein>
    <recommendedName>
        <fullName evidence="4">Parvulin-like PPIase</fullName>
        <ecNumber evidence="3">5.2.1.8</ecNumber>
    </recommendedName>
    <alternativeName>
        <fullName evidence="6">Peptidyl-prolyl cis-trans isomerase plp</fullName>
    </alternativeName>
    <alternativeName>
        <fullName evidence="7">Rotamase plp</fullName>
    </alternativeName>
</protein>
<dbReference type="PANTHER" id="PTHR47245:SF2">
    <property type="entry name" value="PEPTIDYL-PROLYL CIS-TRANS ISOMERASE HP_0175-RELATED"/>
    <property type="match status" value="1"/>
</dbReference>
<dbReference type="SUPFAM" id="SSF109998">
    <property type="entry name" value="Triger factor/SurA peptide-binding domain-like"/>
    <property type="match status" value="1"/>
</dbReference>
<evidence type="ECO:0000256" key="6">
    <source>
        <dbReference type="ARBA" id="ARBA00030642"/>
    </source>
</evidence>
<evidence type="ECO:0000259" key="10">
    <source>
        <dbReference type="PROSITE" id="PS50198"/>
    </source>
</evidence>
<dbReference type="SUPFAM" id="SSF54534">
    <property type="entry name" value="FKBP-like"/>
    <property type="match status" value="1"/>
</dbReference>
<feature type="domain" description="PpiC" evidence="10">
    <location>
        <begin position="136"/>
        <end position="226"/>
    </location>
</feature>
<accession>A0ABS4BK73</accession>
<reference evidence="11 12" key="1">
    <citation type="submission" date="2021-04" db="EMBL/GenBank/DDBJ databases">
        <title>Whole genome sequence of Jiella sp. KSK16Y-1.</title>
        <authorList>
            <person name="Tuo L."/>
        </authorList>
    </citation>
    <scope>NUCLEOTIDE SEQUENCE [LARGE SCALE GENOMIC DNA]</scope>
    <source>
        <strain evidence="11 12">KSK16Y-1</strain>
    </source>
</reference>
<evidence type="ECO:0000256" key="1">
    <source>
        <dbReference type="ARBA" id="ARBA00000971"/>
    </source>
</evidence>